<evidence type="ECO:0000313" key="3">
    <source>
        <dbReference type="Proteomes" id="UP000178977"/>
    </source>
</evidence>
<dbReference type="GO" id="GO:0008168">
    <property type="term" value="F:methyltransferase activity"/>
    <property type="evidence" value="ECO:0007669"/>
    <property type="project" value="TreeGrafter"/>
</dbReference>
<dbReference type="CDD" id="cd02440">
    <property type="entry name" value="AdoMet_MTases"/>
    <property type="match status" value="1"/>
</dbReference>
<dbReference type="Gene3D" id="3.40.50.150">
    <property type="entry name" value="Vaccinia Virus protein VP39"/>
    <property type="match status" value="1"/>
</dbReference>
<dbReference type="PANTHER" id="PTHR43464">
    <property type="entry name" value="METHYLTRANSFERASE"/>
    <property type="match status" value="1"/>
</dbReference>
<feature type="domain" description="Methyltransferase" evidence="1">
    <location>
        <begin position="66"/>
        <end position="159"/>
    </location>
</feature>
<dbReference type="Pfam" id="PF13649">
    <property type="entry name" value="Methyltransf_25"/>
    <property type="match status" value="1"/>
</dbReference>
<dbReference type="Proteomes" id="UP000178977">
    <property type="component" value="Unassembled WGS sequence"/>
</dbReference>
<reference evidence="2 3" key="1">
    <citation type="journal article" date="2016" name="Nat. Commun.">
        <title>Thousands of microbial genomes shed light on interconnected biogeochemical processes in an aquifer system.</title>
        <authorList>
            <person name="Anantharaman K."/>
            <person name="Brown C.T."/>
            <person name="Hug L.A."/>
            <person name="Sharon I."/>
            <person name="Castelle C.J."/>
            <person name="Probst A.J."/>
            <person name="Thomas B.C."/>
            <person name="Singh A."/>
            <person name="Wilkins M.J."/>
            <person name="Karaoz U."/>
            <person name="Brodie E.L."/>
            <person name="Williams K.H."/>
            <person name="Hubbard S.S."/>
            <person name="Banfield J.F."/>
        </authorList>
    </citation>
    <scope>NUCLEOTIDE SEQUENCE [LARGE SCALE GENOMIC DNA]</scope>
</reference>
<gene>
    <name evidence="2" type="ORF">A3A44_00690</name>
</gene>
<dbReference type="InterPro" id="IPR041698">
    <property type="entry name" value="Methyltransf_25"/>
</dbReference>
<accession>A0A1G2LD24</accession>
<organism evidence="2 3">
    <name type="scientific">Candidatus Sungbacteria bacterium RIFCSPLOWO2_01_FULL_60_25</name>
    <dbReference type="NCBI Taxonomy" id="1802281"/>
    <lineage>
        <taxon>Bacteria</taxon>
        <taxon>Candidatus Sungiibacteriota</taxon>
    </lineage>
</organism>
<evidence type="ECO:0000313" key="2">
    <source>
        <dbReference type="EMBL" id="OHA08682.1"/>
    </source>
</evidence>
<sequence length="324" mass="36823">MTGRRAKTAPAEQKRLTRDFFNTVAGEWFERTYDPRAEYRKYPSNRVRMELALGEIKRLKIRGPFLDVGCGTGELVIELLRRNIPTTGIDIAEKMIALARANVKRALPNADPAKTFRATDLDAFRAPRGSFRNAAALGLLEYLATDDELLRFLARVIPRKGRALVECRNKFFNLASLNTYTSDLAASHEFSKLIDEYGASGEFSRLPYSAIPKVADETTRAASLFLRRAVNDREWRETVTKKFSSYPSLMVRRQHTPQEIQRSAARYGFALRYVVYWHIHPFPPVFEKHFPRIFNKLSVLLGPLGHTPLGASLGSSFLAVLERV</sequence>
<protein>
    <recommendedName>
        <fullName evidence="1">Methyltransferase domain-containing protein</fullName>
    </recommendedName>
</protein>
<name>A0A1G2LD24_9BACT</name>
<dbReference type="SUPFAM" id="SSF53335">
    <property type="entry name" value="S-adenosyl-L-methionine-dependent methyltransferases"/>
    <property type="match status" value="1"/>
</dbReference>
<proteinExistence type="predicted"/>
<dbReference type="AlphaFoldDB" id="A0A1G2LD24"/>
<comment type="caution">
    <text evidence="2">The sequence shown here is derived from an EMBL/GenBank/DDBJ whole genome shotgun (WGS) entry which is preliminary data.</text>
</comment>
<dbReference type="STRING" id="1802281.A3A44_00690"/>
<dbReference type="EMBL" id="MHQT01000036">
    <property type="protein sequence ID" value="OHA08682.1"/>
    <property type="molecule type" value="Genomic_DNA"/>
</dbReference>
<dbReference type="InterPro" id="IPR029063">
    <property type="entry name" value="SAM-dependent_MTases_sf"/>
</dbReference>
<evidence type="ECO:0000259" key="1">
    <source>
        <dbReference type="Pfam" id="PF13649"/>
    </source>
</evidence>
<dbReference type="PANTHER" id="PTHR43464:SF83">
    <property type="entry name" value="MALONYL-[ACYL-CARRIER PROTEIN] O-METHYLTRANSFERASE"/>
    <property type="match status" value="1"/>
</dbReference>